<dbReference type="EMBL" id="JAMZEB010000001">
    <property type="protein sequence ID" value="MCP2353145.1"/>
    <property type="molecule type" value="Genomic_DNA"/>
</dbReference>
<keyword evidence="3" id="KW-1185">Reference proteome</keyword>
<dbReference type="InterPro" id="IPR011993">
    <property type="entry name" value="PH-like_dom_sf"/>
</dbReference>
<dbReference type="InterPro" id="IPR004182">
    <property type="entry name" value="GRAM"/>
</dbReference>
<dbReference type="Proteomes" id="UP001139648">
    <property type="component" value="Unassembled WGS sequence"/>
</dbReference>
<sequence>MDERALAKVFQGTDIVAAPGESVVRRAGASLRSGPMAVRGRLWLTSHWLVFRSHSMNVQAGVWAWPLVEIVSVAPDKTVSVMPTGMEIVLWSDERVHFLVYRRQVWIKAIMEARG</sequence>
<reference evidence="2" key="1">
    <citation type="submission" date="2022-06" db="EMBL/GenBank/DDBJ databases">
        <title>Sequencing the genomes of 1000 actinobacteria strains.</title>
        <authorList>
            <person name="Klenk H.-P."/>
        </authorList>
    </citation>
    <scope>NUCLEOTIDE SEQUENCE</scope>
    <source>
        <strain evidence="2">DSM 46694</strain>
    </source>
</reference>
<feature type="domain" description="GRAM" evidence="1">
    <location>
        <begin position="18"/>
        <end position="95"/>
    </location>
</feature>
<evidence type="ECO:0000313" key="2">
    <source>
        <dbReference type="EMBL" id="MCP2353145.1"/>
    </source>
</evidence>
<evidence type="ECO:0000313" key="3">
    <source>
        <dbReference type="Proteomes" id="UP001139648"/>
    </source>
</evidence>
<name>A0A9X2G8H6_9ACTN</name>
<proteinExistence type="predicted"/>
<dbReference type="AlphaFoldDB" id="A0A9X2G8H6"/>
<comment type="caution">
    <text evidence="2">The sequence shown here is derived from an EMBL/GenBank/DDBJ whole genome shotgun (WGS) entry which is preliminary data.</text>
</comment>
<dbReference type="Pfam" id="PF02893">
    <property type="entry name" value="GRAM"/>
    <property type="match status" value="1"/>
</dbReference>
<dbReference type="CDD" id="cd10570">
    <property type="entry name" value="PH-GRAM"/>
    <property type="match status" value="1"/>
</dbReference>
<dbReference type="RefSeq" id="WP_253739576.1">
    <property type="nucleotide sequence ID" value="NZ_BAABKA010000039.1"/>
</dbReference>
<gene>
    <name evidence="2" type="ORF">HD597_000165</name>
</gene>
<dbReference type="Gene3D" id="2.30.29.30">
    <property type="entry name" value="Pleckstrin-homology domain (PH domain)/Phosphotyrosine-binding domain (PTB)"/>
    <property type="match status" value="1"/>
</dbReference>
<evidence type="ECO:0000259" key="1">
    <source>
        <dbReference type="Pfam" id="PF02893"/>
    </source>
</evidence>
<organism evidence="2 3">
    <name type="scientific">Nonomuraea thailandensis</name>
    <dbReference type="NCBI Taxonomy" id="1188745"/>
    <lineage>
        <taxon>Bacteria</taxon>
        <taxon>Bacillati</taxon>
        <taxon>Actinomycetota</taxon>
        <taxon>Actinomycetes</taxon>
        <taxon>Streptosporangiales</taxon>
        <taxon>Streptosporangiaceae</taxon>
        <taxon>Nonomuraea</taxon>
    </lineage>
</organism>
<protein>
    <recommendedName>
        <fullName evidence="1">GRAM domain-containing protein</fullName>
    </recommendedName>
</protein>
<accession>A0A9X2G8H6</accession>